<feature type="domain" description="SAF" evidence="3">
    <location>
        <begin position="42"/>
        <end position="104"/>
    </location>
</feature>
<protein>
    <submittedName>
        <fullName evidence="4">Flp pilus assembly protein CpaB</fullName>
    </submittedName>
</protein>
<dbReference type="Proteomes" id="UP000199444">
    <property type="component" value="Unassembled WGS sequence"/>
</dbReference>
<keyword evidence="5" id="KW-1185">Reference proteome</keyword>
<dbReference type="RefSeq" id="WP_092491883.1">
    <property type="nucleotide sequence ID" value="NZ_FNKD01000001.1"/>
</dbReference>
<dbReference type="Pfam" id="PF16976">
    <property type="entry name" value="RcpC"/>
    <property type="match status" value="1"/>
</dbReference>
<evidence type="ECO:0000313" key="5">
    <source>
        <dbReference type="Proteomes" id="UP000199444"/>
    </source>
</evidence>
<dbReference type="Gene3D" id="3.90.1210.10">
    <property type="entry name" value="Antifreeze-like/N-acetylneuraminic acid synthase C-terminal domain"/>
    <property type="match status" value="1"/>
</dbReference>
<accession>A0A1H0Z6Z7</accession>
<dbReference type="InterPro" id="IPR017592">
    <property type="entry name" value="Pilus_assmbl_Flp-typ_CpaB"/>
</dbReference>
<feature type="transmembrane region" description="Helical" evidence="2">
    <location>
        <begin position="7"/>
        <end position="25"/>
    </location>
</feature>
<dbReference type="CDD" id="cd11614">
    <property type="entry name" value="SAF_CpaB_FlgA_like"/>
    <property type="match status" value="1"/>
</dbReference>
<dbReference type="InterPro" id="IPR031571">
    <property type="entry name" value="RcpC_dom"/>
</dbReference>
<dbReference type="EMBL" id="FNKD01000001">
    <property type="protein sequence ID" value="SDQ23080.1"/>
    <property type="molecule type" value="Genomic_DNA"/>
</dbReference>
<evidence type="ECO:0000313" key="4">
    <source>
        <dbReference type="EMBL" id="SDQ23080.1"/>
    </source>
</evidence>
<dbReference type="AlphaFoldDB" id="A0A1H0Z6Z7"/>
<gene>
    <name evidence="4" type="ORF">SAMN05216231_1056</name>
</gene>
<evidence type="ECO:0000256" key="1">
    <source>
        <dbReference type="SAM" id="MobiDB-lite"/>
    </source>
</evidence>
<keyword evidence="2" id="KW-0812">Transmembrane</keyword>
<dbReference type="SMART" id="SM00858">
    <property type="entry name" value="SAF"/>
    <property type="match status" value="1"/>
</dbReference>
<keyword evidence="2" id="KW-1133">Transmembrane helix</keyword>
<dbReference type="InterPro" id="IPR003646">
    <property type="entry name" value="SH3-like_bac-type"/>
</dbReference>
<dbReference type="Pfam" id="PF08239">
    <property type="entry name" value="SH3_3"/>
    <property type="match status" value="1"/>
</dbReference>
<feature type="region of interest" description="Disordered" evidence="1">
    <location>
        <begin position="224"/>
        <end position="260"/>
    </location>
</feature>
<organism evidence="4 5">
    <name type="scientific">Virgibacillus salinus</name>
    <dbReference type="NCBI Taxonomy" id="553311"/>
    <lineage>
        <taxon>Bacteria</taxon>
        <taxon>Bacillati</taxon>
        <taxon>Bacillota</taxon>
        <taxon>Bacilli</taxon>
        <taxon>Bacillales</taxon>
        <taxon>Bacillaceae</taxon>
        <taxon>Virgibacillus</taxon>
    </lineage>
</organism>
<evidence type="ECO:0000259" key="3">
    <source>
        <dbReference type="SMART" id="SM00858"/>
    </source>
</evidence>
<reference evidence="4 5" key="1">
    <citation type="submission" date="2016-10" db="EMBL/GenBank/DDBJ databases">
        <authorList>
            <person name="de Groot N.N."/>
        </authorList>
    </citation>
    <scope>NUCLEOTIDE SEQUENCE [LARGE SCALE GENOMIC DNA]</scope>
    <source>
        <strain evidence="4 5">CGMCC 1.10449</strain>
    </source>
</reference>
<evidence type="ECO:0000256" key="2">
    <source>
        <dbReference type="SAM" id="Phobius"/>
    </source>
</evidence>
<dbReference type="NCBIfam" id="TIGR03177">
    <property type="entry name" value="pilus_cpaB"/>
    <property type="match status" value="1"/>
</dbReference>
<dbReference type="Gene3D" id="2.30.30.40">
    <property type="entry name" value="SH3 Domains"/>
    <property type="match status" value="1"/>
</dbReference>
<name>A0A1H0Z6Z7_9BACI</name>
<dbReference type="InterPro" id="IPR013974">
    <property type="entry name" value="SAF"/>
</dbReference>
<proteinExistence type="predicted"/>
<dbReference type="Pfam" id="PF08666">
    <property type="entry name" value="SAF"/>
    <property type="match status" value="1"/>
</dbReference>
<dbReference type="STRING" id="553311.SAMN05216231_1056"/>
<sequence length="328" mass="36751">MKARRIVLLALISGIITTGIFYIVMNQTAPSSSNPTEQTEVVEVVAANTDIAIDQKITDENLNTKEVPKDQVHTESVKEKEEVIGKFASADIKAGEVIMNHRIRTKEEVTDVVSRKITENKRGVSVKVEFEESVSNLTAPGDYVDVMSNVVLDKSIPLIETDLILEKVRVLAVGERMVEKKDGDVEKTYMTVTLELSKEDSVELVHASELGSIHLALYSKVDSVEEKDPEKESGEKQEPDEKEKDNEESEAKIGDEKDTRFVTTPERSIIRKAPQLTAPVLTVVDQGTALLFLNDQETDDDERVWFKVKTNKKKDGWVSSRIVKHEDE</sequence>
<keyword evidence="2" id="KW-0472">Membrane</keyword>